<keyword evidence="3" id="KW-1185">Reference proteome</keyword>
<accession>A0A6A6Q6M6</accession>
<dbReference type="GeneID" id="54471140"/>
<proteinExistence type="predicted"/>
<dbReference type="CDD" id="cd09917">
    <property type="entry name" value="F-box_SF"/>
    <property type="match status" value="1"/>
</dbReference>
<dbReference type="SUPFAM" id="SSF81383">
    <property type="entry name" value="F-box domain"/>
    <property type="match status" value="1"/>
</dbReference>
<reference evidence="2" key="1">
    <citation type="journal article" date="2020" name="Stud. Mycol.">
        <title>101 Dothideomycetes genomes: a test case for predicting lifestyles and emergence of pathogens.</title>
        <authorList>
            <person name="Haridas S."/>
            <person name="Albert R."/>
            <person name="Binder M."/>
            <person name="Bloem J."/>
            <person name="Labutti K."/>
            <person name="Salamov A."/>
            <person name="Andreopoulos B."/>
            <person name="Baker S."/>
            <person name="Barry K."/>
            <person name="Bills G."/>
            <person name="Bluhm B."/>
            <person name="Cannon C."/>
            <person name="Castanera R."/>
            <person name="Culley D."/>
            <person name="Daum C."/>
            <person name="Ezra D."/>
            <person name="Gonzalez J."/>
            <person name="Henrissat B."/>
            <person name="Kuo A."/>
            <person name="Liang C."/>
            <person name="Lipzen A."/>
            <person name="Lutzoni F."/>
            <person name="Magnuson J."/>
            <person name="Mondo S."/>
            <person name="Nolan M."/>
            <person name="Ohm R."/>
            <person name="Pangilinan J."/>
            <person name="Park H.-J."/>
            <person name="Ramirez L."/>
            <person name="Alfaro M."/>
            <person name="Sun H."/>
            <person name="Tritt A."/>
            <person name="Yoshinaga Y."/>
            <person name="Zwiers L.-H."/>
            <person name="Turgeon B."/>
            <person name="Goodwin S."/>
            <person name="Spatafora J."/>
            <person name="Crous P."/>
            <person name="Grigoriev I."/>
        </authorList>
    </citation>
    <scope>NUCLEOTIDE SEQUENCE</scope>
    <source>
        <strain evidence="2">CBS 113389</strain>
    </source>
</reference>
<evidence type="ECO:0000313" key="3">
    <source>
        <dbReference type="Proteomes" id="UP000799767"/>
    </source>
</evidence>
<name>A0A6A6Q6M6_9PEZI</name>
<dbReference type="OrthoDB" id="5279008at2759"/>
<protein>
    <recommendedName>
        <fullName evidence="1">F-box domain-containing protein</fullName>
    </recommendedName>
</protein>
<dbReference type="Proteomes" id="UP000799767">
    <property type="component" value="Unassembled WGS sequence"/>
</dbReference>
<dbReference type="EMBL" id="MU001631">
    <property type="protein sequence ID" value="KAF2487955.1"/>
    <property type="molecule type" value="Genomic_DNA"/>
</dbReference>
<dbReference type="InterPro" id="IPR036047">
    <property type="entry name" value="F-box-like_dom_sf"/>
</dbReference>
<dbReference type="PROSITE" id="PS50181">
    <property type="entry name" value="FBOX"/>
    <property type="match status" value="1"/>
</dbReference>
<dbReference type="InterPro" id="IPR001810">
    <property type="entry name" value="F-box_dom"/>
</dbReference>
<feature type="domain" description="F-box" evidence="1">
    <location>
        <begin position="19"/>
        <end position="63"/>
    </location>
</feature>
<gene>
    <name evidence="2" type="ORF">BDY17DRAFT_21620</name>
</gene>
<sequence length="553" mass="63226">MVFYARPKRRQPATEHAKAATFTTLPDEVLLSVVENLEITSVLHLRLTCHSLVPVCATVMRQLLNRLYLHPSPKALANVAHICEHPVFSKYIEEVVVLGQPLWREIEASCPDYRRSPNGLVSQSIARSGRPTPGYHSECTWEERFYVWPAMVAKDADKSRVRACEEREPDCRLRPVLEYLVGALRKLPQLSRLAFEEEASGSGFNQLCAVYISRFAKRLTQAPPKQLPEGTNKGTVVAKPRARVSDAHVFYGLLLDPRLSFSSVHQGRELPFADVGRIQYHQRIPGSPSPDPFETITSLDLSIDCGWRRNASHLLYHHLIRQTRVKLRRVKLTLTPDAPWRRPAPEDLLATILHSLQFPHLEGLEIELRECGPLEYCDATPPMYMDRRPRPSCLEFDMPGFLRRHCDTLTCLSFKNVIFVCSNSFDPYSVSHSIRDCLEILDEAPKLESIEWTVNYYTHDPRCKHPADFPLQCRKFHCGVYCVTGWGDPRLEHIETAALTHGVPLAYDRGLWDFGEGIMRRRKFEKRNVETDDELSAVVRKLKDSRVAVAEES</sequence>
<evidence type="ECO:0000259" key="1">
    <source>
        <dbReference type="PROSITE" id="PS50181"/>
    </source>
</evidence>
<dbReference type="AlphaFoldDB" id="A0A6A6Q6M6"/>
<evidence type="ECO:0000313" key="2">
    <source>
        <dbReference type="EMBL" id="KAF2487955.1"/>
    </source>
</evidence>
<dbReference type="RefSeq" id="XP_033594524.1">
    <property type="nucleotide sequence ID" value="XM_033730138.1"/>
</dbReference>
<organism evidence="2 3">
    <name type="scientific">Neohortaea acidophila</name>
    <dbReference type="NCBI Taxonomy" id="245834"/>
    <lineage>
        <taxon>Eukaryota</taxon>
        <taxon>Fungi</taxon>
        <taxon>Dikarya</taxon>
        <taxon>Ascomycota</taxon>
        <taxon>Pezizomycotina</taxon>
        <taxon>Dothideomycetes</taxon>
        <taxon>Dothideomycetidae</taxon>
        <taxon>Mycosphaerellales</taxon>
        <taxon>Teratosphaeriaceae</taxon>
        <taxon>Neohortaea</taxon>
    </lineage>
</organism>